<dbReference type="RefSeq" id="WP_048898803.1">
    <property type="nucleotide sequence ID" value="NZ_AP024852.1"/>
</dbReference>
<reference evidence="2 3" key="1">
    <citation type="submission" date="2018-01" db="EMBL/GenBank/DDBJ databases">
        <title>Whole genome sequencing of Histamine producing bacteria.</title>
        <authorList>
            <person name="Butler K."/>
        </authorList>
    </citation>
    <scope>NUCLEOTIDE SEQUENCE [LARGE SCALE GENOMIC DNA]</scope>
    <source>
        <strain evidence="2 3">DSM 24669</strain>
    </source>
</reference>
<proteinExistence type="predicted"/>
<organism evidence="2 3">
    <name type="scientific">Photobacterium swingsii</name>
    <dbReference type="NCBI Taxonomy" id="680026"/>
    <lineage>
        <taxon>Bacteria</taxon>
        <taxon>Pseudomonadati</taxon>
        <taxon>Pseudomonadota</taxon>
        <taxon>Gammaproteobacteria</taxon>
        <taxon>Vibrionales</taxon>
        <taxon>Vibrionaceae</taxon>
        <taxon>Photobacterium</taxon>
    </lineage>
</organism>
<accession>A0A0J8VBN6</accession>
<comment type="caution">
    <text evidence="2">The sequence shown here is derived from an EMBL/GenBank/DDBJ whole genome shotgun (WGS) entry which is preliminary data.</text>
</comment>
<evidence type="ECO:0000313" key="2">
    <source>
        <dbReference type="EMBL" id="PSW23743.1"/>
    </source>
</evidence>
<feature type="region of interest" description="Disordered" evidence="1">
    <location>
        <begin position="23"/>
        <end position="88"/>
    </location>
</feature>
<dbReference type="AlphaFoldDB" id="A0A0J8VBN6"/>
<feature type="compositionally biased region" description="Basic and acidic residues" evidence="1">
    <location>
        <begin position="51"/>
        <end position="80"/>
    </location>
</feature>
<name>A0A0J8VBN6_9GAMM</name>
<dbReference type="Proteomes" id="UP000240481">
    <property type="component" value="Unassembled WGS sequence"/>
</dbReference>
<sequence length="125" mass="12769">MTVGTVGNSPTYSPATLQSQAAVSAKAEGRNQAVNGDPKGAVAETTVSISEEAKQKLAADAKESATELDPQKGENEKPSKGESFAYGALGMDHPAEVNKQTDEFYTAGQVLSAVGTVATVLLALA</sequence>
<dbReference type="STRING" id="680026.AB733_10935"/>
<dbReference type="OrthoDB" id="6388959at2"/>
<dbReference type="EMBL" id="PYLZ01000007">
    <property type="protein sequence ID" value="PSW23743.1"/>
    <property type="molecule type" value="Genomic_DNA"/>
</dbReference>
<gene>
    <name evidence="2" type="ORF">C9I94_13650</name>
</gene>
<keyword evidence="3" id="KW-1185">Reference proteome</keyword>
<protein>
    <submittedName>
        <fullName evidence="2">Uncharacterized protein</fullName>
    </submittedName>
</protein>
<evidence type="ECO:0000256" key="1">
    <source>
        <dbReference type="SAM" id="MobiDB-lite"/>
    </source>
</evidence>
<evidence type="ECO:0000313" key="3">
    <source>
        <dbReference type="Proteomes" id="UP000240481"/>
    </source>
</evidence>